<keyword evidence="2" id="KW-1185">Reference proteome</keyword>
<evidence type="ECO:0000313" key="1">
    <source>
        <dbReference type="EMBL" id="GIF01608.1"/>
    </source>
</evidence>
<dbReference type="AlphaFoldDB" id="A0A919KA84"/>
<sequence>MLASPQLTAAVRRFPLLGRPRPDCPALPARVREIAEAVDTARHRAGHGMADAAHALNKAALIASDAGMTDLARHLCWQHIDTYRNARRPLTILEARYLLEPVLNLARIQIRTDQGAAALRLLESMYDAITQRCDLVIADQSLPLANLLGEPADRRQLRQWVWLQLIGEGIRALAHAGRWDDAADHARHHNGIGDHLMEGRQAAIIALCLRGDGQQARALLAESTTTEAWEQDVAACLQLMCLHAGDKPTAAIGEVPLVTAAVARYDGSTGTANYASYRARLGLTIATLTNNISTSTASVLLTRVAEDAINSADGYAARDVLGFRDPVEGVTDAQRRRLSHLAAEAGLGTGTLPQSILRRLTAVSEEALAMLDTALAAGSRHRLDV</sequence>
<dbReference type="RefSeq" id="WP_203790415.1">
    <property type="nucleotide sequence ID" value="NZ_BOMV01000107.1"/>
</dbReference>
<dbReference type="Proteomes" id="UP000636960">
    <property type="component" value="Unassembled WGS sequence"/>
</dbReference>
<proteinExistence type="predicted"/>
<comment type="caution">
    <text evidence="1">The sequence shown here is derived from an EMBL/GenBank/DDBJ whole genome shotgun (WGS) entry which is preliminary data.</text>
</comment>
<organism evidence="1 2">
    <name type="scientific">Paractinoplanes rishiriensis</name>
    <dbReference type="NCBI Taxonomy" id="1050105"/>
    <lineage>
        <taxon>Bacteria</taxon>
        <taxon>Bacillati</taxon>
        <taxon>Actinomycetota</taxon>
        <taxon>Actinomycetes</taxon>
        <taxon>Micromonosporales</taxon>
        <taxon>Micromonosporaceae</taxon>
        <taxon>Paractinoplanes</taxon>
    </lineage>
</organism>
<dbReference type="EMBL" id="BOMV01000107">
    <property type="protein sequence ID" value="GIF01608.1"/>
    <property type="molecule type" value="Genomic_DNA"/>
</dbReference>
<protein>
    <submittedName>
        <fullName evidence="1">Uncharacterized protein</fullName>
    </submittedName>
</protein>
<reference evidence="1" key="1">
    <citation type="submission" date="2021-01" db="EMBL/GenBank/DDBJ databases">
        <title>Whole genome shotgun sequence of Actinoplanes rishiriensis NBRC 108556.</title>
        <authorList>
            <person name="Komaki H."/>
            <person name="Tamura T."/>
        </authorList>
    </citation>
    <scope>NUCLEOTIDE SEQUENCE</scope>
    <source>
        <strain evidence="1">NBRC 108556</strain>
    </source>
</reference>
<name>A0A919KA84_9ACTN</name>
<accession>A0A919KA84</accession>
<gene>
    <name evidence="1" type="ORF">Ari01nite_90720</name>
</gene>
<evidence type="ECO:0000313" key="2">
    <source>
        <dbReference type="Proteomes" id="UP000636960"/>
    </source>
</evidence>